<proteinExistence type="predicted"/>
<dbReference type="InterPro" id="IPR027994">
    <property type="entry name" value="WxL_dom"/>
</dbReference>
<reference evidence="3 4" key="1">
    <citation type="submission" date="2020-03" db="EMBL/GenBank/DDBJ databases">
        <authorList>
            <person name="Zhang Z."/>
            <person name="Guo Z."/>
            <person name="Hou Q."/>
            <person name="Shen X."/>
        </authorList>
    </citation>
    <scope>NUCLEOTIDE SEQUENCE [LARGE SCALE GENOMIC DNA]</scope>
    <source>
        <strain evidence="3 4">HBUAS51329</strain>
    </source>
</reference>
<keyword evidence="1" id="KW-0732">Signal</keyword>
<keyword evidence="4" id="KW-1185">Reference proteome</keyword>
<feature type="chain" id="PRO_5046639479" description="WxL domain-containing protein" evidence="1">
    <location>
        <begin position="30"/>
        <end position="239"/>
    </location>
</feature>
<comment type="caution">
    <text evidence="3">The sequence shown here is derived from an EMBL/GenBank/DDBJ whole genome shotgun (WGS) entry which is preliminary data.</text>
</comment>
<evidence type="ECO:0000313" key="4">
    <source>
        <dbReference type="Proteomes" id="UP000707477"/>
    </source>
</evidence>
<evidence type="ECO:0000256" key="1">
    <source>
        <dbReference type="SAM" id="SignalP"/>
    </source>
</evidence>
<protein>
    <recommendedName>
        <fullName evidence="2">WxL domain-containing protein</fullName>
    </recommendedName>
</protein>
<gene>
    <name evidence="3" type="ORF">HEQ44_07890</name>
</gene>
<evidence type="ECO:0000259" key="2">
    <source>
        <dbReference type="Pfam" id="PF13731"/>
    </source>
</evidence>
<dbReference type="EMBL" id="JAAVSD010000020">
    <property type="protein sequence ID" value="NLR30104.1"/>
    <property type="molecule type" value="Genomic_DNA"/>
</dbReference>
<feature type="signal peptide" evidence="1">
    <location>
        <begin position="1"/>
        <end position="29"/>
    </location>
</feature>
<sequence length="239" mass="23804">MTKKTALQLIATVALAAGFIGVSGVTANAADTDSQSTTATVGLTAGTTDPEGPHAGAVQLIAAPDITFGSDKADGTPITGGTQTIKSPAFTTNASSTVIKSTDLDQSIKDAVKNTDVAVNNPGTTDPWTVTVKADNFTKTNDIKEGETAPTLLGAVINFDGAVASGNKDTATKAAVAAKPAVTAGGDAETILSADSGNGVGTWMNRLSNDTNLSIAAGNVAGTYSSNLTWTIANTVATN</sequence>
<evidence type="ECO:0000313" key="3">
    <source>
        <dbReference type="EMBL" id="NLR30104.1"/>
    </source>
</evidence>
<name>A0ABX1L6X1_9LACO</name>
<accession>A0ABX1L6X1</accession>
<dbReference type="Pfam" id="PF13731">
    <property type="entry name" value="WxL"/>
    <property type="match status" value="1"/>
</dbReference>
<dbReference type="RefSeq" id="WP_168850330.1">
    <property type="nucleotide sequence ID" value="NZ_JAAVSD010000020.1"/>
</dbReference>
<feature type="domain" description="WxL" evidence="2">
    <location>
        <begin position="37"/>
        <end position="235"/>
    </location>
</feature>
<dbReference type="Proteomes" id="UP000707477">
    <property type="component" value="Unassembled WGS sequence"/>
</dbReference>
<organism evidence="3 4">
    <name type="scientific">Levilactobacillus tujiorum</name>
    <dbReference type="NCBI Taxonomy" id="2912243"/>
    <lineage>
        <taxon>Bacteria</taxon>
        <taxon>Bacillati</taxon>
        <taxon>Bacillota</taxon>
        <taxon>Bacilli</taxon>
        <taxon>Lactobacillales</taxon>
        <taxon>Lactobacillaceae</taxon>
        <taxon>Levilactobacillus</taxon>
    </lineage>
</organism>